<dbReference type="PANTHER" id="PTHR43355:SF2">
    <property type="entry name" value="FLAVIN REDUCTASE (NADPH)"/>
    <property type="match status" value="1"/>
</dbReference>
<organism evidence="2 3">
    <name type="scientific">Mariprofundus micogutta</name>
    <dbReference type="NCBI Taxonomy" id="1921010"/>
    <lineage>
        <taxon>Bacteria</taxon>
        <taxon>Pseudomonadati</taxon>
        <taxon>Pseudomonadota</taxon>
        <taxon>Candidatius Mariprofundia</taxon>
        <taxon>Mariprofundales</taxon>
        <taxon>Mariprofundaceae</taxon>
        <taxon>Mariprofundus</taxon>
    </lineage>
</organism>
<reference evidence="2 3" key="1">
    <citation type="journal article" date="2017" name="Arch. Microbiol.">
        <title>Mariprofundus micogutta sp. nov., a novel iron-oxidizing zetaproteobacterium isolated from a deep-sea hydrothermal field at the Bayonnaise knoll of the Izu-Ogasawara arc, and a description of Mariprofundales ord. nov. and Zetaproteobacteria classis nov.</title>
        <authorList>
            <person name="Makita H."/>
            <person name="Tanaka E."/>
            <person name="Mitsunobu S."/>
            <person name="Miyazaki M."/>
            <person name="Nunoura T."/>
            <person name="Uematsu K."/>
            <person name="Takaki Y."/>
            <person name="Nishi S."/>
            <person name="Shimamura S."/>
            <person name="Takai K."/>
        </authorList>
    </citation>
    <scope>NUCLEOTIDE SEQUENCE [LARGE SCALE GENOMIC DNA]</scope>
    <source>
        <strain evidence="2 3">ET2</strain>
    </source>
</reference>
<dbReference type="InterPro" id="IPR051606">
    <property type="entry name" value="Polyketide_Oxido-like"/>
</dbReference>
<sequence>MNVALFGASGATGKHVLAALLAEGITVRALCRNGTALDAFVDELTEVEAEVTVVEGELTSKKAVQKTMRGCDAVICLFGPHPPYTDLFCADATALIVESMHSLNISHLLCQTGAMFGDYPDNRSWAMQEMVDSFQHRHPELAEDRSEQERIVKSSGLQWTLIKPPRLTTGAVNEEIQVGDDLPVGVLSSASRATIAHWLVQELHHPVHIGEALFFLD</sequence>
<name>A0A1L8CJT4_9PROT</name>
<dbReference type="InterPro" id="IPR016040">
    <property type="entry name" value="NAD(P)-bd_dom"/>
</dbReference>
<dbReference type="PANTHER" id="PTHR43355">
    <property type="entry name" value="FLAVIN REDUCTASE (NADPH)"/>
    <property type="match status" value="1"/>
</dbReference>
<evidence type="ECO:0000259" key="1">
    <source>
        <dbReference type="Pfam" id="PF13460"/>
    </source>
</evidence>
<dbReference type="EMBL" id="BDFD01000001">
    <property type="protein sequence ID" value="GAV19150.1"/>
    <property type="molecule type" value="Genomic_DNA"/>
</dbReference>
<feature type="domain" description="NAD(P)-binding" evidence="1">
    <location>
        <begin position="7"/>
        <end position="206"/>
    </location>
</feature>
<dbReference type="GO" id="GO:0004074">
    <property type="term" value="F:biliverdin reductase [NAD(P)H] activity"/>
    <property type="evidence" value="ECO:0007669"/>
    <property type="project" value="TreeGrafter"/>
</dbReference>
<dbReference type="Pfam" id="PF13460">
    <property type="entry name" value="NAD_binding_10"/>
    <property type="match status" value="1"/>
</dbReference>
<dbReference type="SUPFAM" id="SSF51735">
    <property type="entry name" value="NAD(P)-binding Rossmann-fold domains"/>
    <property type="match status" value="1"/>
</dbReference>
<keyword evidence="3" id="KW-1185">Reference proteome</keyword>
<proteinExistence type="predicted"/>
<dbReference type="AlphaFoldDB" id="A0A1L8CJT4"/>
<dbReference type="Proteomes" id="UP000231632">
    <property type="component" value="Unassembled WGS sequence"/>
</dbReference>
<dbReference type="STRING" id="1921010.MMIC_P0079"/>
<comment type="caution">
    <text evidence="2">The sequence shown here is derived from an EMBL/GenBank/DDBJ whole genome shotgun (WGS) entry which is preliminary data.</text>
</comment>
<dbReference type="GO" id="GO:0042602">
    <property type="term" value="F:riboflavin reductase (NADPH) activity"/>
    <property type="evidence" value="ECO:0007669"/>
    <property type="project" value="TreeGrafter"/>
</dbReference>
<dbReference type="InterPro" id="IPR036291">
    <property type="entry name" value="NAD(P)-bd_dom_sf"/>
</dbReference>
<accession>A0A1L8CJT4</accession>
<evidence type="ECO:0000313" key="3">
    <source>
        <dbReference type="Proteomes" id="UP000231632"/>
    </source>
</evidence>
<evidence type="ECO:0000313" key="2">
    <source>
        <dbReference type="EMBL" id="GAV19150.1"/>
    </source>
</evidence>
<gene>
    <name evidence="2" type="ORF">MMIC_P0079</name>
</gene>
<protein>
    <submittedName>
        <fullName evidence="2">NmrA-like family protein</fullName>
    </submittedName>
</protein>
<dbReference type="Gene3D" id="3.40.50.720">
    <property type="entry name" value="NAD(P)-binding Rossmann-like Domain"/>
    <property type="match status" value="1"/>
</dbReference>
<dbReference type="RefSeq" id="WP_072658348.1">
    <property type="nucleotide sequence ID" value="NZ_BDFD01000001.1"/>
</dbReference>